<dbReference type="EMBL" id="BA000038">
    <property type="protein sequence ID" value="BAC97053.1"/>
    <property type="molecule type" value="Genomic_DNA"/>
</dbReference>
<accession>Q7MDK9</accession>
<dbReference type="AlphaFoldDB" id="Q7MDK9"/>
<name>Q7MDK9_VIBVY</name>
<dbReference type="Proteomes" id="UP000002675">
    <property type="component" value="Chromosome II"/>
</dbReference>
<evidence type="ECO:0000313" key="1">
    <source>
        <dbReference type="EMBL" id="BAC97053.1"/>
    </source>
</evidence>
<protein>
    <submittedName>
        <fullName evidence="1">Uncharacterized protein</fullName>
    </submittedName>
</protein>
<gene>
    <name evidence="1" type="ordered locus">VVA1027</name>
</gene>
<sequence length="58" mass="6778">MPHNTRLQKILRWKIPCLKNSCLESTKLEAEAVSNQKLNTLRLDEAHFAFYAYVNKSN</sequence>
<dbReference type="KEGG" id="vvy:VVA1027"/>
<reference evidence="1 2" key="1">
    <citation type="journal article" date="2003" name="Genome Res.">
        <title>Comparative genome analysis of Vibrio vulnificus, a marine pathogen.</title>
        <authorList>
            <person name="Chen C.Y."/>
            <person name="Wu K.M."/>
            <person name="Chang Y.C."/>
            <person name="Chang C.H."/>
            <person name="Tsai H.C."/>
            <person name="Liao T.L."/>
            <person name="Liu Y.M."/>
            <person name="Chen H.J."/>
            <person name="Shen A.B."/>
            <person name="Li J.C."/>
            <person name="Su T.L."/>
            <person name="Shao C.P."/>
            <person name="Lee C.T."/>
            <person name="Hor L.I."/>
            <person name="Tsai S.F."/>
        </authorList>
    </citation>
    <scope>NUCLEOTIDE SEQUENCE [LARGE SCALE GENOMIC DNA]</scope>
    <source>
        <strain evidence="1 2">YJ016</strain>
    </source>
</reference>
<evidence type="ECO:0000313" key="2">
    <source>
        <dbReference type="Proteomes" id="UP000002675"/>
    </source>
</evidence>
<proteinExistence type="predicted"/>
<organism evidence="1 2">
    <name type="scientific">Vibrio vulnificus (strain YJ016)</name>
    <dbReference type="NCBI Taxonomy" id="196600"/>
    <lineage>
        <taxon>Bacteria</taxon>
        <taxon>Pseudomonadati</taxon>
        <taxon>Pseudomonadota</taxon>
        <taxon>Gammaproteobacteria</taxon>
        <taxon>Vibrionales</taxon>
        <taxon>Vibrionaceae</taxon>
        <taxon>Vibrio</taxon>
    </lineage>
</organism>
<dbReference type="HOGENOM" id="CLU_2978136_0_0_6"/>